<evidence type="ECO:0000256" key="1">
    <source>
        <dbReference type="SAM" id="Phobius"/>
    </source>
</evidence>
<dbReference type="InParanoid" id="W4KKU1"/>
<proteinExistence type="predicted"/>
<feature type="transmembrane region" description="Helical" evidence="1">
    <location>
        <begin position="220"/>
        <end position="241"/>
    </location>
</feature>
<feature type="non-terminal residue" evidence="2">
    <location>
        <position position="328"/>
    </location>
</feature>
<gene>
    <name evidence="2" type="ORF">HETIRDRAFT_379757</name>
</gene>
<feature type="transmembrane region" description="Helical" evidence="1">
    <location>
        <begin position="51"/>
        <end position="73"/>
    </location>
</feature>
<dbReference type="OrthoDB" id="72269at2759"/>
<feature type="transmembrane region" description="Helical" evidence="1">
    <location>
        <begin position="119"/>
        <end position="138"/>
    </location>
</feature>
<dbReference type="HOGENOM" id="CLU_051717_0_0_1"/>
<protein>
    <submittedName>
        <fullName evidence="2">Uncharacterized protein</fullName>
    </submittedName>
</protein>
<keyword evidence="3" id="KW-1185">Reference proteome</keyword>
<reference evidence="2 3" key="1">
    <citation type="journal article" date="2012" name="New Phytol.">
        <title>Insight into trade-off between wood decay and parasitism from the genome of a fungal forest pathogen.</title>
        <authorList>
            <person name="Olson A."/>
            <person name="Aerts A."/>
            <person name="Asiegbu F."/>
            <person name="Belbahri L."/>
            <person name="Bouzid O."/>
            <person name="Broberg A."/>
            <person name="Canback B."/>
            <person name="Coutinho P.M."/>
            <person name="Cullen D."/>
            <person name="Dalman K."/>
            <person name="Deflorio G."/>
            <person name="van Diepen L.T."/>
            <person name="Dunand C."/>
            <person name="Duplessis S."/>
            <person name="Durling M."/>
            <person name="Gonthier P."/>
            <person name="Grimwood J."/>
            <person name="Fossdal C.G."/>
            <person name="Hansson D."/>
            <person name="Henrissat B."/>
            <person name="Hietala A."/>
            <person name="Himmelstrand K."/>
            <person name="Hoffmeister D."/>
            <person name="Hogberg N."/>
            <person name="James T.Y."/>
            <person name="Karlsson M."/>
            <person name="Kohler A."/>
            <person name="Kues U."/>
            <person name="Lee Y.H."/>
            <person name="Lin Y.C."/>
            <person name="Lind M."/>
            <person name="Lindquist E."/>
            <person name="Lombard V."/>
            <person name="Lucas S."/>
            <person name="Lunden K."/>
            <person name="Morin E."/>
            <person name="Murat C."/>
            <person name="Park J."/>
            <person name="Raffaello T."/>
            <person name="Rouze P."/>
            <person name="Salamov A."/>
            <person name="Schmutz J."/>
            <person name="Solheim H."/>
            <person name="Stahlberg J."/>
            <person name="Velez H."/>
            <person name="de Vries R.P."/>
            <person name="Wiebenga A."/>
            <person name="Woodward S."/>
            <person name="Yakovlev I."/>
            <person name="Garbelotto M."/>
            <person name="Martin F."/>
            <person name="Grigoriev I.V."/>
            <person name="Stenlid J."/>
        </authorList>
    </citation>
    <scope>NUCLEOTIDE SEQUENCE [LARGE SCALE GENOMIC DNA]</scope>
    <source>
        <strain evidence="2 3">TC 32-1</strain>
    </source>
</reference>
<keyword evidence="1" id="KW-0472">Membrane</keyword>
<feature type="transmembrane region" description="Helical" evidence="1">
    <location>
        <begin position="80"/>
        <end position="99"/>
    </location>
</feature>
<feature type="transmembrane region" description="Helical" evidence="1">
    <location>
        <begin position="159"/>
        <end position="178"/>
    </location>
</feature>
<dbReference type="RefSeq" id="XP_009542521.1">
    <property type="nucleotide sequence ID" value="XM_009544226.1"/>
</dbReference>
<accession>W4KKU1</accession>
<keyword evidence="1" id="KW-1133">Transmembrane helix</keyword>
<evidence type="ECO:0000313" key="2">
    <source>
        <dbReference type="EMBL" id="ETW85686.1"/>
    </source>
</evidence>
<organism evidence="2 3">
    <name type="scientific">Heterobasidion irregulare (strain TC 32-1)</name>
    <dbReference type="NCBI Taxonomy" id="747525"/>
    <lineage>
        <taxon>Eukaryota</taxon>
        <taxon>Fungi</taxon>
        <taxon>Dikarya</taxon>
        <taxon>Basidiomycota</taxon>
        <taxon>Agaricomycotina</taxon>
        <taxon>Agaricomycetes</taxon>
        <taxon>Russulales</taxon>
        <taxon>Bondarzewiaceae</taxon>
        <taxon>Heterobasidion</taxon>
        <taxon>Heterobasidion annosum species complex</taxon>
    </lineage>
</organism>
<name>W4KKU1_HETIT</name>
<sequence length="328" mass="35931">MSSRVWKVLVPLLLFPSFSALAFRFLVGHLVKSGGGALIRAQCPPNDGAYALVYTSVPGIDKQLCILVTFFHAAFQPKTALFLAEFAASGAAFIVLPYVEASRQGRPFLLAFPTLFGIMYQNIGVGVMYPLYWLAFILSGQARLRPGPAAKIDQAHAEATMFALLIGAAVPSLLMYFLDDAIVTAAWQAFPVWMWLSQQAHLLVRPSSRHPQSGYKTIQVLFIATFILSAATHLAVVWPLLEEPDAIKYYFLPRIAVPDPQTTTLEYAALVFLQWDATFAFGPSLIGSLWVAETVSQFSILALWNVVGSIAFGPGAAISGFLLWREAR</sequence>
<dbReference type="STRING" id="747525.W4KKU1"/>
<dbReference type="AlphaFoldDB" id="W4KKU1"/>
<dbReference type="EMBL" id="KI925455">
    <property type="protein sequence ID" value="ETW85686.1"/>
    <property type="molecule type" value="Genomic_DNA"/>
</dbReference>
<dbReference type="eggNOG" id="ENOG502SNJI">
    <property type="taxonomic scope" value="Eukaryota"/>
</dbReference>
<feature type="transmembrane region" description="Helical" evidence="1">
    <location>
        <begin position="298"/>
        <end position="324"/>
    </location>
</feature>
<dbReference type="Proteomes" id="UP000030671">
    <property type="component" value="Unassembled WGS sequence"/>
</dbReference>
<keyword evidence="1" id="KW-0812">Transmembrane</keyword>
<dbReference type="KEGG" id="hir:HETIRDRAFT_379757"/>
<evidence type="ECO:0000313" key="3">
    <source>
        <dbReference type="Proteomes" id="UP000030671"/>
    </source>
</evidence>
<dbReference type="GeneID" id="20671985"/>